<proteinExistence type="predicted"/>
<dbReference type="PROSITE" id="PS51257">
    <property type="entry name" value="PROKAR_LIPOPROTEIN"/>
    <property type="match status" value="1"/>
</dbReference>
<evidence type="ECO:0000313" key="3">
    <source>
        <dbReference type="Proteomes" id="UP000037326"/>
    </source>
</evidence>
<accession>A0A0K9FFI4</accession>
<sequence length="122" mass="13732">MRKILICNLLIFVLVGCTPAINTNPTAKSILKEHSQADILQYNNLIYINATSLESMNQLEYIKCEKIGEIIKTTNSSKNFNDYYATKLESGTEIFSTNDNNIYTIIADINGQQVLYMALLEG</sequence>
<organism evidence="2 3">
    <name type="scientific">Lysinibacillus xylanilyticus</name>
    <dbReference type="NCBI Taxonomy" id="582475"/>
    <lineage>
        <taxon>Bacteria</taxon>
        <taxon>Bacillati</taxon>
        <taxon>Bacillota</taxon>
        <taxon>Bacilli</taxon>
        <taxon>Bacillales</taxon>
        <taxon>Bacillaceae</taxon>
        <taxon>Lysinibacillus</taxon>
    </lineage>
</organism>
<dbReference type="OrthoDB" id="2736188at2"/>
<evidence type="ECO:0000313" key="2">
    <source>
        <dbReference type="EMBL" id="KMY32982.1"/>
    </source>
</evidence>
<name>A0A0K9FFI4_9BACI</name>
<dbReference type="RefSeq" id="WP_049666664.1">
    <property type="nucleotide sequence ID" value="NZ_LFXJ01000005.1"/>
</dbReference>
<evidence type="ECO:0008006" key="4">
    <source>
        <dbReference type="Google" id="ProtNLM"/>
    </source>
</evidence>
<gene>
    <name evidence="2" type="ORF">ACZ11_12965</name>
</gene>
<evidence type="ECO:0000256" key="1">
    <source>
        <dbReference type="SAM" id="SignalP"/>
    </source>
</evidence>
<keyword evidence="1" id="KW-0732">Signal</keyword>
<feature type="signal peptide" evidence="1">
    <location>
        <begin position="1"/>
        <end position="22"/>
    </location>
</feature>
<protein>
    <recommendedName>
        <fullName evidence="4">Lipoprotein</fullName>
    </recommendedName>
</protein>
<dbReference type="PATRIC" id="fig|582475.4.peg.2237"/>
<dbReference type="AlphaFoldDB" id="A0A0K9FFI4"/>
<feature type="chain" id="PRO_5038784712" description="Lipoprotein" evidence="1">
    <location>
        <begin position="23"/>
        <end position="122"/>
    </location>
</feature>
<dbReference type="Proteomes" id="UP000037326">
    <property type="component" value="Unassembled WGS sequence"/>
</dbReference>
<comment type="caution">
    <text evidence="2">The sequence shown here is derived from an EMBL/GenBank/DDBJ whole genome shotgun (WGS) entry which is preliminary data.</text>
</comment>
<reference evidence="3" key="1">
    <citation type="submission" date="2015-07" db="EMBL/GenBank/DDBJ databases">
        <authorList>
            <consortium name="Consortium for Microbial Forensics and Genomics (microFORGE)"/>
            <person name="Knight B.M."/>
            <person name="Roberts D.P."/>
            <person name="Lin D."/>
            <person name="Hari K."/>
            <person name="Fletcher J."/>
            <person name="Melcher U."/>
            <person name="Blagden T."/>
            <person name="Winegar R.A."/>
        </authorList>
    </citation>
    <scope>NUCLEOTIDE SEQUENCE [LARGE SCALE GENOMIC DNA]</scope>
    <source>
        <strain evidence="3">DSM 23493</strain>
    </source>
</reference>
<dbReference type="EMBL" id="LFXJ01000005">
    <property type="protein sequence ID" value="KMY32982.1"/>
    <property type="molecule type" value="Genomic_DNA"/>
</dbReference>
<dbReference type="GeneID" id="96599141"/>